<dbReference type="InterPro" id="IPR005302">
    <property type="entry name" value="MoCF_Sase_C"/>
</dbReference>
<organism evidence="2 3">
    <name type="scientific">Halorubrum rutilum</name>
    <dbReference type="NCBI Taxonomy" id="1364933"/>
    <lineage>
        <taxon>Archaea</taxon>
        <taxon>Methanobacteriati</taxon>
        <taxon>Methanobacteriota</taxon>
        <taxon>Stenosarchaea group</taxon>
        <taxon>Halobacteria</taxon>
        <taxon>Halobacteriales</taxon>
        <taxon>Haloferacaceae</taxon>
        <taxon>Halorubrum</taxon>
    </lineage>
</organism>
<dbReference type="Proteomes" id="UP001596545">
    <property type="component" value="Unassembled WGS sequence"/>
</dbReference>
<dbReference type="RefSeq" id="WP_256407832.1">
    <property type="nucleotide sequence ID" value="NZ_JANHDN010000002.1"/>
</dbReference>
<feature type="domain" description="MOSC" evidence="1">
    <location>
        <begin position="111"/>
        <end position="283"/>
    </location>
</feature>
<evidence type="ECO:0000313" key="3">
    <source>
        <dbReference type="Proteomes" id="UP001596545"/>
    </source>
</evidence>
<dbReference type="SUPFAM" id="SSF50800">
    <property type="entry name" value="PK beta-barrel domain-like"/>
    <property type="match status" value="1"/>
</dbReference>
<reference evidence="2 3" key="1">
    <citation type="journal article" date="2019" name="Int. J. Syst. Evol. Microbiol.">
        <title>The Global Catalogue of Microorganisms (GCM) 10K type strain sequencing project: providing services to taxonomists for standard genome sequencing and annotation.</title>
        <authorList>
            <consortium name="The Broad Institute Genomics Platform"/>
            <consortium name="The Broad Institute Genome Sequencing Center for Infectious Disease"/>
            <person name="Wu L."/>
            <person name="Ma J."/>
        </authorList>
    </citation>
    <scope>NUCLEOTIDE SEQUENCE [LARGE SCALE GENOMIC DNA]</scope>
    <source>
        <strain evidence="2 3">CGMCC 1.12554</strain>
    </source>
</reference>
<dbReference type="InterPro" id="IPR005303">
    <property type="entry name" value="MOCOS_middle"/>
</dbReference>
<protein>
    <submittedName>
        <fullName evidence="2">MOSC domain-containing protein</fullName>
    </submittedName>
</protein>
<dbReference type="EMBL" id="JBHTBL010000001">
    <property type="protein sequence ID" value="MFC7323042.1"/>
    <property type="molecule type" value="Genomic_DNA"/>
</dbReference>
<dbReference type="PROSITE" id="PS51340">
    <property type="entry name" value="MOSC"/>
    <property type="match status" value="1"/>
</dbReference>
<dbReference type="Pfam" id="PF03476">
    <property type="entry name" value="MOSC_N"/>
    <property type="match status" value="1"/>
</dbReference>
<name>A0ABD6AGL0_9EURY</name>
<dbReference type="SUPFAM" id="SSF141673">
    <property type="entry name" value="MOSC N-terminal domain-like"/>
    <property type="match status" value="1"/>
</dbReference>
<keyword evidence="3" id="KW-1185">Reference proteome</keyword>
<sequence>MVRVAELVAYPLKSNDGVALDRAEIGPAGALRGDRTYALVEAGVDPHEASVGGSGGYVNGKREPAVHGLRASYELAGPADATPTAVTLSRPARPETGADADERTFALPDDGDALAAWVGDYLGYAVDLAREPDGGLPDDRAAAGPTVVSRATLETVAGWFDAVADATEMRRRLRPNVVVDGCPAFWEDRLFADRGEAVRFAAGDAELLGVNPCQRCVVPSRDPDTGAEIDGFREAFMENRRATLPDWTESDRFDHDFRLMVNTVVPEAERGSALAVGDEVTIAGVEPLDGEPY</sequence>
<gene>
    <name evidence="2" type="ORF">ACFQMF_00455</name>
</gene>
<proteinExistence type="predicted"/>
<comment type="caution">
    <text evidence="2">The sequence shown here is derived from an EMBL/GenBank/DDBJ whole genome shotgun (WGS) entry which is preliminary data.</text>
</comment>
<accession>A0ABD6AGL0</accession>
<evidence type="ECO:0000259" key="1">
    <source>
        <dbReference type="PROSITE" id="PS51340"/>
    </source>
</evidence>
<dbReference type="Pfam" id="PF03473">
    <property type="entry name" value="MOSC"/>
    <property type="match status" value="1"/>
</dbReference>
<evidence type="ECO:0000313" key="2">
    <source>
        <dbReference type="EMBL" id="MFC7323042.1"/>
    </source>
</evidence>
<dbReference type="AlphaFoldDB" id="A0ABD6AGL0"/>
<dbReference type="InterPro" id="IPR011037">
    <property type="entry name" value="Pyrv_Knase-like_insert_dom_sf"/>
</dbReference>